<comment type="caution">
    <text evidence="1">The sequence shown here is derived from an EMBL/GenBank/DDBJ whole genome shotgun (WGS) entry which is preliminary data.</text>
</comment>
<reference evidence="1 2" key="1">
    <citation type="submission" date="2017-09" db="EMBL/GenBank/DDBJ databases">
        <title>Biodiversity and function of Thalassospira species in the particle-attached aromatic-hydrocarbon-degrading consortia from the surface seawater of the South China Sea.</title>
        <authorList>
            <person name="Dong C."/>
            <person name="Liu R."/>
            <person name="Shao Z."/>
        </authorList>
    </citation>
    <scope>NUCLEOTIDE SEQUENCE [LARGE SCALE GENOMIC DNA]</scope>
    <source>
        <strain evidence="1 2">CSC1P2</strain>
    </source>
</reference>
<accession>A0A2N3KUZ2</accession>
<dbReference type="OrthoDB" id="7770576at2"/>
<protein>
    <submittedName>
        <fullName evidence="1">Uncharacterized protein</fullName>
    </submittedName>
</protein>
<proteinExistence type="predicted"/>
<dbReference type="RefSeq" id="WP_101265985.1">
    <property type="nucleotide sequence ID" value="NZ_NWTK01000005.1"/>
</dbReference>
<name>A0A2N3KUZ2_9PROT</name>
<evidence type="ECO:0000313" key="2">
    <source>
        <dbReference type="Proteomes" id="UP000233597"/>
    </source>
</evidence>
<dbReference type="EMBL" id="NWTK01000005">
    <property type="protein sequence ID" value="PKR54399.1"/>
    <property type="molecule type" value="Genomic_DNA"/>
</dbReference>
<gene>
    <name evidence="1" type="ORF">COO20_09725</name>
</gene>
<organism evidence="1 2">
    <name type="scientific">Thalassospira marina</name>
    <dbReference type="NCBI Taxonomy" id="2048283"/>
    <lineage>
        <taxon>Bacteria</taxon>
        <taxon>Pseudomonadati</taxon>
        <taxon>Pseudomonadota</taxon>
        <taxon>Alphaproteobacteria</taxon>
        <taxon>Rhodospirillales</taxon>
        <taxon>Thalassospiraceae</taxon>
        <taxon>Thalassospira</taxon>
    </lineage>
</organism>
<sequence length="190" mass="20305">MTREIDTDLATEFSAAKLGPIVAVRIGASAGDVRMWSGIGDLTFDGATWLGAGDFLGVSEVTETADVQANGVTFSLSGVSPELVDMALRQIRQGKPAEIYIGSMAENGALIGQPLRVFSGKTDVPVISDDGTSCVVGVTAENALVDLERARVRRYTDQDQKAEYPDDRGFEFVPELQEMEISWGQGVGDK</sequence>
<evidence type="ECO:0000313" key="1">
    <source>
        <dbReference type="EMBL" id="PKR54399.1"/>
    </source>
</evidence>
<dbReference type="Proteomes" id="UP000233597">
    <property type="component" value="Unassembled WGS sequence"/>
</dbReference>
<dbReference type="AlphaFoldDB" id="A0A2N3KUZ2"/>